<evidence type="ECO:0000259" key="7">
    <source>
        <dbReference type="PROSITE" id="PS51399"/>
    </source>
</evidence>
<dbReference type="InterPro" id="IPR012989">
    <property type="entry name" value="SEP_domain"/>
</dbReference>
<evidence type="ECO:0000256" key="2">
    <source>
        <dbReference type="ARBA" id="ARBA00022833"/>
    </source>
</evidence>
<keyword evidence="2" id="KW-0862">Zinc</keyword>
<dbReference type="InterPro" id="IPR013083">
    <property type="entry name" value="Znf_RING/FYVE/PHD"/>
</dbReference>
<dbReference type="PROSITE" id="PS51399">
    <property type="entry name" value="SEP"/>
    <property type="match status" value="1"/>
</dbReference>
<dbReference type="GO" id="GO:0008270">
    <property type="term" value="F:zinc ion binding"/>
    <property type="evidence" value="ECO:0007669"/>
    <property type="project" value="UniProtKB-KW"/>
</dbReference>
<keyword evidence="1 3" id="KW-0479">Metal-binding</keyword>
<accession>A0ABD2KXQ8</accession>
<dbReference type="Pfam" id="PF13639">
    <property type="entry name" value="zf-RING_2"/>
    <property type="match status" value="1"/>
</dbReference>
<feature type="region of interest" description="Disordered" evidence="4">
    <location>
        <begin position="1"/>
        <end position="48"/>
    </location>
</feature>
<dbReference type="InterPro" id="IPR036241">
    <property type="entry name" value="NSFL1C_SEP_dom_sf"/>
</dbReference>
<dbReference type="PROSITE" id="PS50089">
    <property type="entry name" value="ZF_RING_2"/>
    <property type="match status" value="1"/>
</dbReference>
<comment type="caution">
    <text evidence="8">The sequence shown here is derived from an EMBL/GenBank/DDBJ whole genome shotgun (WGS) entry which is preliminary data.</text>
</comment>
<dbReference type="SMART" id="SM00553">
    <property type="entry name" value="SEP"/>
    <property type="match status" value="1"/>
</dbReference>
<keyword evidence="5" id="KW-0472">Membrane</keyword>
<feature type="region of interest" description="Disordered" evidence="4">
    <location>
        <begin position="386"/>
        <end position="405"/>
    </location>
</feature>
<dbReference type="Pfam" id="PF08059">
    <property type="entry name" value="SEP"/>
    <property type="match status" value="1"/>
</dbReference>
<dbReference type="SUPFAM" id="SSF102848">
    <property type="entry name" value="NSFL1 (p97 ATPase) cofactor p47, SEP domain"/>
    <property type="match status" value="1"/>
</dbReference>
<dbReference type="Proteomes" id="UP001620626">
    <property type="component" value="Unassembled WGS sequence"/>
</dbReference>
<protein>
    <recommendedName>
        <fullName evidence="10">RING-type domain-containing protein</fullName>
    </recommendedName>
</protein>
<evidence type="ECO:0000256" key="5">
    <source>
        <dbReference type="SAM" id="Phobius"/>
    </source>
</evidence>
<keyword evidence="5" id="KW-1133">Transmembrane helix</keyword>
<dbReference type="EMBL" id="JBICBT010000626">
    <property type="protein sequence ID" value="KAL3107079.1"/>
    <property type="molecule type" value="Genomic_DNA"/>
</dbReference>
<proteinExistence type="predicted"/>
<dbReference type="PANTHER" id="PTHR23333">
    <property type="entry name" value="UBX DOMAIN CONTAINING PROTEIN"/>
    <property type="match status" value="1"/>
</dbReference>
<evidence type="ECO:0000313" key="8">
    <source>
        <dbReference type="EMBL" id="KAL3107079.1"/>
    </source>
</evidence>
<sequence>MSNIHTLATNDDDKQSDNGNSDEGRQGFFVGGSERSGQEVLGPNRNENVSADHFFEAIRRAGAERITQEQNEALNTTGHTAGSASGRQQLPVHVRLVFWNNGFTVDDGPLRQFQDPQNREFLQAVMTKRIPAELTIASPGREIDLRIEKKGTDYEQPKTKPFSGQGYQLGGPGFKIKFCCRMDIGNCCICLGGFGVAQMGVLPCLHTFHHSCIERALVQSAQCPLCRRRATVAQIVRPKSEGSGREAGDLPKKAMRAALAFYDRTVRQRSADISSVGDAQREELKLCLNSLVSTFESADAEREAKWERLKQFLRVCGTAAIFAVLAFLFTLYWPLFSSLAVGVVRTVWTLITSLRDLLVAHWPDLLFGGLLLSTFVDMGSSDSQQQQAETVNAVEEPQNMAEYDR</sequence>
<name>A0ABD2KXQ8_9BILA</name>
<dbReference type="SMART" id="SM00184">
    <property type="entry name" value="RING"/>
    <property type="match status" value="1"/>
</dbReference>
<feature type="domain" description="SEP" evidence="7">
    <location>
        <begin position="91"/>
        <end position="156"/>
    </location>
</feature>
<keyword evidence="9" id="KW-1185">Reference proteome</keyword>
<evidence type="ECO:0008006" key="10">
    <source>
        <dbReference type="Google" id="ProtNLM"/>
    </source>
</evidence>
<evidence type="ECO:0000256" key="4">
    <source>
        <dbReference type="SAM" id="MobiDB-lite"/>
    </source>
</evidence>
<evidence type="ECO:0000256" key="1">
    <source>
        <dbReference type="ARBA" id="ARBA00022771"/>
    </source>
</evidence>
<evidence type="ECO:0000256" key="3">
    <source>
        <dbReference type="PROSITE-ProRule" id="PRU00175"/>
    </source>
</evidence>
<dbReference type="SUPFAM" id="SSF57850">
    <property type="entry name" value="RING/U-box"/>
    <property type="match status" value="1"/>
</dbReference>
<dbReference type="Gene3D" id="3.30.40.10">
    <property type="entry name" value="Zinc/RING finger domain, C3HC4 (zinc finger)"/>
    <property type="match status" value="1"/>
</dbReference>
<keyword evidence="1 3" id="KW-0863">Zinc-finger</keyword>
<feature type="transmembrane region" description="Helical" evidence="5">
    <location>
        <begin position="312"/>
        <end position="333"/>
    </location>
</feature>
<gene>
    <name evidence="8" type="ORF">niasHT_019475</name>
</gene>
<dbReference type="Gene3D" id="3.30.420.210">
    <property type="entry name" value="SEP domain"/>
    <property type="match status" value="1"/>
</dbReference>
<organism evidence="8 9">
    <name type="scientific">Heterodera trifolii</name>
    <dbReference type="NCBI Taxonomy" id="157864"/>
    <lineage>
        <taxon>Eukaryota</taxon>
        <taxon>Metazoa</taxon>
        <taxon>Ecdysozoa</taxon>
        <taxon>Nematoda</taxon>
        <taxon>Chromadorea</taxon>
        <taxon>Rhabditida</taxon>
        <taxon>Tylenchina</taxon>
        <taxon>Tylenchomorpha</taxon>
        <taxon>Tylenchoidea</taxon>
        <taxon>Heteroderidae</taxon>
        <taxon>Heteroderinae</taxon>
        <taxon>Heterodera</taxon>
    </lineage>
</organism>
<evidence type="ECO:0000313" key="9">
    <source>
        <dbReference type="Proteomes" id="UP001620626"/>
    </source>
</evidence>
<dbReference type="InterPro" id="IPR001841">
    <property type="entry name" value="Znf_RING"/>
</dbReference>
<dbReference type="PANTHER" id="PTHR23333:SF20">
    <property type="entry name" value="NSFL1 COFACTOR P47"/>
    <property type="match status" value="1"/>
</dbReference>
<feature type="domain" description="RING-type" evidence="6">
    <location>
        <begin position="187"/>
        <end position="227"/>
    </location>
</feature>
<dbReference type="AlphaFoldDB" id="A0ABD2KXQ8"/>
<keyword evidence="5" id="KW-0812">Transmembrane</keyword>
<evidence type="ECO:0000259" key="6">
    <source>
        <dbReference type="PROSITE" id="PS50089"/>
    </source>
</evidence>
<reference evidence="8 9" key="1">
    <citation type="submission" date="2024-10" db="EMBL/GenBank/DDBJ databases">
        <authorList>
            <person name="Kim D."/>
        </authorList>
    </citation>
    <scope>NUCLEOTIDE SEQUENCE [LARGE SCALE GENOMIC DNA]</scope>
    <source>
        <strain evidence="8">BH-2024</strain>
    </source>
</reference>